<name>M3YLJ8_MUSPF</name>
<dbReference type="EMBL" id="AEYP01082234">
    <property type="status" value="NOT_ANNOTATED_CDS"/>
    <property type="molecule type" value="Genomic_DNA"/>
</dbReference>
<dbReference type="AlphaFoldDB" id="M3YLJ8"/>
<reference evidence="2" key="1">
    <citation type="submission" date="2024-06" db="UniProtKB">
        <authorList>
            <consortium name="Ensembl"/>
        </authorList>
    </citation>
    <scope>IDENTIFICATION</scope>
</reference>
<dbReference type="Ensembl" id="ENSMPUT00000012405.1">
    <property type="protein sequence ID" value="ENSMPUP00000012205.1"/>
    <property type="gene ID" value="ENSMPUG00000012302.1"/>
</dbReference>
<evidence type="ECO:0000256" key="1">
    <source>
        <dbReference type="SAM" id="MobiDB-lite"/>
    </source>
</evidence>
<feature type="compositionally biased region" description="Basic residues" evidence="1">
    <location>
        <begin position="13"/>
        <end position="26"/>
    </location>
</feature>
<dbReference type="EMBL" id="AEYP01082237">
    <property type="status" value="NOT_ANNOTATED_CDS"/>
    <property type="molecule type" value="Genomic_DNA"/>
</dbReference>
<protein>
    <submittedName>
        <fullName evidence="2">Uncharacterized protein</fullName>
    </submittedName>
</protein>
<dbReference type="EMBL" id="AEYP01082235">
    <property type="status" value="NOT_ANNOTATED_CDS"/>
    <property type="molecule type" value="Genomic_DNA"/>
</dbReference>
<dbReference type="EMBL" id="AEYP01082236">
    <property type="status" value="NOT_ANNOTATED_CDS"/>
    <property type="molecule type" value="Genomic_DNA"/>
</dbReference>
<sequence>MGPPGPAPWPSRPRGHRLPARGLRSRRPQEGSPEVGPRPASASDRSRGPRGSWSLGVRGLGRGQTKSLGVYSLRGPLDLAGFGDPEGVFREYGDILASAVSGCSYGRHSGIAPNMAPARLLEPPRPLALNCNGRCRWGFRGGGDGTQRRGLGGGTFLPSRKMDESRLPVPLFAGAARRPVIGPQSRKRRARPAPGILTVEGAPWSPGSAETLVACGAQRRAVDGLRLCLPTAGSGLGPLPLREPRRPSPDPGDGRGGDQHYVSSCCGPRTLLPSEGVKSRQQASI</sequence>
<organism evidence="2">
    <name type="scientific">Mustela putorius furo</name>
    <name type="common">European domestic ferret</name>
    <name type="synonym">Mustela furo</name>
    <dbReference type="NCBI Taxonomy" id="9669"/>
    <lineage>
        <taxon>Eukaryota</taxon>
        <taxon>Metazoa</taxon>
        <taxon>Chordata</taxon>
        <taxon>Craniata</taxon>
        <taxon>Vertebrata</taxon>
        <taxon>Euteleostomi</taxon>
        <taxon>Mammalia</taxon>
        <taxon>Eutheria</taxon>
        <taxon>Laurasiatheria</taxon>
        <taxon>Carnivora</taxon>
        <taxon>Caniformia</taxon>
        <taxon>Musteloidea</taxon>
        <taxon>Mustelidae</taxon>
        <taxon>Mustelinae</taxon>
        <taxon>Mustela</taxon>
    </lineage>
</organism>
<accession>M3YLJ8</accession>
<feature type="region of interest" description="Disordered" evidence="1">
    <location>
        <begin position="233"/>
        <end position="285"/>
    </location>
</feature>
<feature type="compositionally biased region" description="Basic and acidic residues" evidence="1">
    <location>
        <begin position="242"/>
        <end position="258"/>
    </location>
</feature>
<feature type="region of interest" description="Disordered" evidence="1">
    <location>
        <begin position="1"/>
        <end position="59"/>
    </location>
</feature>
<feature type="compositionally biased region" description="Pro residues" evidence="1">
    <location>
        <begin position="1"/>
        <end position="11"/>
    </location>
</feature>
<evidence type="ECO:0000313" key="2">
    <source>
        <dbReference type="Ensembl" id="ENSMPUP00000012205.1"/>
    </source>
</evidence>
<proteinExistence type="predicted"/>